<reference evidence="2" key="2">
    <citation type="submission" date="2019-07" db="EMBL/GenBank/DDBJ databases">
        <authorList>
            <person name="Yang Y."/>
            <person name="Bocs S."/>
            <person name="Baudouin L."/>
        </authorList>
    </citation>
    <scope>NUCLEOTIDE SEQUENCE</scope>
    <source>
        <tissue evidence="2">Spear leaf of Hainan Tall coconut</tissue>
    </source>
</reference>
<dbReference type="EMBL" id="CM017879">
    <property type="protein sequence ID" value="KAG1358870.1"/>
    <property type="molecule type" value="Genomic_DNA"/>
</dbReference>
<dbReference type="AlphaFoldDB" id="A0A8K0IHX2"/>
<evidence type="ECO:0000313" key="3">
    <source>
        <dbReference type="Proteomes" id="UP000797356"/>
    </source>
</evidence>
<reference evidence="2" key="1">
    <citation type="journal article" date="2017" name="Gigascience">
        <title>The genome draft of coconut (Cocos nucifera).</title>
        <authorList>
            <person name="Xiao Y."/>
            <person name="Xu P."/>
            <person name="Fan H."/>
            <person name="Baudouin L."/>
            <person name="Xia W."/>
            <person name="Bocs S."/>
            <person name="Xu J."/>
            <person name="Li Q."/>
            <person name="Guo A."/>
            <person name="Zhou L."/>
            <person name="Li J."/>
            <person name="Wu Y."/>
            <person name="Ma Z."/>
            <person name="Armero A."/>
            <person name="Issali A.E."/>
            <person name="Liu N."/>
            <person name="Peng M."/>
            <person name="Yang Y."/>
        </authorList>
    </citation>
    <scope>NUCLEOTIDE SEQUENCE</scope>
    <source>
        <tissue evidence="2">Spear leaf of Hainan Tall coconut</tissue>
    </source>
</reference>
<organism evidence="2 3">
    <name type="scientific">Cocos nucifera</name>
    <name type="common">Coconut palm</name>
    <dbReference type="NCBI Taxonomy" id="13894"/>
    <lineage>
        <taxon>Eukaryota</taxon>
        <taxon>Viridiplantae</taxon>
        <taxon>Streptophyta</taxon>
        <taxon>Embryophyta</taxon>
        <taxon>Tracheophyta</taxon>
        <taxon>Spermatophyta</taxon>
        <taxon>Magnoliopsida</taxon>
        <taxon>Liliopsida</taxon>
        <taxon>Arecaceae</taxon>
        <taxon>Arecoideae</taxon>
        <taxon>Cocoseae</taxon>
        <taxon>Attaleinae</taxon>
        <taxon>Cocos</taxon>
    </lineage>
</organism>
<feature type="transmembrane region" description="Helical" evidence="1">
    <location>
        <begin position="208"/>
        <end position="227"/>
    </location>
</feature>
<sequence>MRRGGGVIDLIPTPAEQILYLKEVKAHHLKVDITMENSSFHLIIPTSLPVSDLLKSCLCGFKHDHSQWTFCPSQKDLFIHERLSSRVLESNVVCIQVRNLDLFSDPGCMDDGQTTGSIRTTDDEKQRLAKASLAYNCESKNCPSFRKLFPEYVEMYQQQQVPEESVSSQRMSEHRSSPPSAVVERVARLKGEDGKIVQNAGKRKQMPFWLLLLMVSVVSIVMALPLLQLRHD</sequence>
<proteinExistence type="predicted"/>
<protein>
    <submittedName>
        <fullName evidence="2">Uncharacterized protein</fullName>
    </submittedName>
</protein>
<evidence type="ECO:0000256" key="1">
    <source>
        <dbReference type="SAM" id="Phobius"/>
    </source>
</evidence>
<accession>A0A8K0IHX2</accession>
<evidence type="ECO:0000313" key="2">
    <source>
        <dbReference type="EMBL" id="KAG1358870.1"/>
    </source>
</evidence>
<keyword evidence="1" id="KW-0472">Membrane</keyword>
<keyword evidence="3" id="KW-1185">Reference proteome</keyword>
<keyword evidence="1" id="KW-0812">Transmembrane</keyword>
<dbReference type="InterPro" id="IPR016135">
    <property type="entry name" value="UBQ-conjugating_enzyme/RWD"/>
</dbReference>
<keyword evidence="1" id="KW-1133">Transmembrane helix</keyword>
<gene>
    <name evidence="2" type="ORF">COCNU_08G003160</name>
</gene>
<name>A0A8K0IHX2_COCNU</name>
<dbReference type="Gene3D" id="3.10.110.10">
    <property type="entry name" value="Ubiquitin Conjugating Enzyme"/>
    <property type="match status" value="1"/>
</dbReference>
<dbReference type="OrthoDB" id="1158011at2759"/>
<comment type="caution">
    <text evidence="2">The sequence shown here is derived from an EMBL/GenBank/DDBJ whole genome shotgun (WGS) entry which is preliminary data.</text>
</comment>
<dbReference type="Proteomes" id="UP000797356">
    <property type="component" value="Chromosome 8"/>
</dbReference>